<dbReference type="PANTHER" id="PTHR11276:SF29">
    <property type="entry name" value="DNA POLYMERASE TYPE-X FAMILY PROTEIN POL4"/>
    <property type="match status" value="1"/>
</dbReference>
<evidence type="ECO:0000313" key="13">
    <source>
        <dbReference type="Proteomes" id="UP000271337"/>
    </source>
</evidence>
<evidence type="ECO:0000256" key="3">
    <source>
        <dbReference type="ARBA" id="ARBA00022679"/>
    </source>
</evidence>
<dbReference type="PROSITE" id="PS00522">
    <property type="entry name" value="DNA_POLYMERASE_X"/>
    <property type="match status" value="1"/>
</dbReference>
<evidence type="ECO:0000256" key="5">
    <source>
        <dbReference type="ARBA" id="ARBA00022763"/>
    </source>
</evidence>
<evidence type="ECO:0000256" key="2">
    <source>
        <dbReference type="ARBA" id="ARBA00012417"/>
    </source>
</evidence>
<comment type="catalytic activity">
    <reaction evidence="8">
        <text>DNA(n) + a 2'-deoxyribonucleoside 5'-triphosphate = DNA(n+1) + diphosphate</text>
        <dbReference type="Rhea" id="RHEA:22508"/>
        <dbReference type="Rhea" id="RHEA-COMP:17339"/>
        <dbReference type="Rhea" id="RHEA-COMP:17340"/>
        <dbReference type="ChEBI" id="CHEBI:33019"/>
        <dbReference type="ChEBI" id="CHEBI:61560"/>
        <dbReference type="ChEBI" id="CHEBI:173112"/>
        <dbReference type="EC" id="2.7.7.7"/>
    </reaction>
</comment>
<comment type="caution">
    <text evidence="12">The sequence shown here is derived from an EMBL/GenBank/DDBJ whole genome shotgun (WGS) entry which is preliminary data.</text>
</comment>
<keyword evidence="6" id="KW-0239">DNA-directed DNA polymerase</keyword>
<dbReference type="SUPFAM" id="SSF47802">
    <property type="entry name" value="DNA polymerase beta, N-terminal domain-like"/>
    <property type="match status" value="1"/>
</dbReference>
<feature type="compositionally biased region" description="Basic and acidic residues" evidence="9">
    <location>
        <begin position="703"/>
        <end position="712"/>
    </location>
</feature>
<dbReference type="GO" id="GO:0005634">
    <property type="term" value="C:nucleus"/>
    <property type="evidence" value="ECO:0007669"/>
    <property type="project" value="TreeGrafter"/>
</dbReference>
<sequence length="758" mass="84355">MDAAHTPSSQTFYSSLWPHTATLDLSSCPPIFVSATYFDTDDLHHLEDDLAEAGATLTYDAQEANIIITKVLKPKRVQFDLRAKGVWTEEVRADQQLGKEDGPVKKRRRVSETPENGRCQQDAILIDDESTESESETAARATRKEEDGVDRAHRHVESKTPESRKKPTVKVKSEQIINVVRLEWFEQSRQAGEVLPLHSFLVLRCRQIERPLHAVPAATGNAKSAILANPREAKTSQSTSNAQAHHIIARAKEDAIQPVKTADRFGKRQFGSKHQPPSSAISWSGGRSRDSKPVHLLHKTTNEDDENGTSDLPPMPDWVKAGIKYACQRSTPRETPNKDFISQLKKIRTARLLTNDEIGVRAYSTSIAALAAYPHRIQSPREIIALPGCDAKIANLFVEFTNTGTIQAVTDLETDPDLQILSHFYNIWGVGATTARDFYFVRGWKDLDDIVEYGWSSLSRVQQIGVKYYEEFLDPIPRDEVARIAAVIHDHAVKVRDTGIQSLLVGGYRRGKEACGDVDIIVSHPEERQTEDLITDLVSSLEEEEWITHTLLLSLQCTRRGQQTLPFRTSTNSSSGGSATGSHSGFDTLDKALVVWQDPVWEDEKPSRSSAFGSTSASASASASADDKKNQKQKKKNPNIHRRVDIIIAPWRSVGCAVLSWSGETTFQRDLRRYCKDVKGWKFDSSGIRQYGTGEVVDLEGLVEGKGDDGGGGRKKGKEEEEEGAGYEGHGKGMEEAERRVFEAVGLEYRRPEERCTG</sequence>
<reference evidence="13 14" key="1">
    <citation type="journal article" date="2018" name="BMC Genomics">
        <title>Genomic evidence for intraspecific hybridization in a clonal and extremely halotolerant yeast.</title>
        <authorList>
            <person name="Gostincar C."/>
            <person name="Stajich J.E."/>
            <person name="Zupancic J."/>
            <person name="Zalar P."/>
            <person name="Gunde-Cimerman N."/>
        </authorList>
    </citation>
    <scope>NUCLEOTIDE SEQUENCE [LARGE SCALE GENOMIC DNA]</scope>
    <source>
        <strain evidence="12 14">EXF-6651</strain>
        <strain evidence="11 13">EXF-6669</strain>
    </source>
</reference>
<dbReference type="PRINTS" id="PR00870">
    <property type="entry name" value="DNAPOLXBETA"/>
</dbReference>
<evidence type="ECO:0000256" key="9">
    <source>
        <dbReference type="SAM" id="MobiDB-lite"/>
    </source>
</evidence>
<protein>
    <recommendedName>
        <fullName evidence="2">DNA-directed DNA polymerase</fullName>
        <ecNumber evidence="2">2.7.7.7</ecNumber>
    </recommendedName>
</protein>
<dbReference type="PRINTS" id="PR00869">
    <property type="entry name" value="DNAPOLX"/>
</dbReference>
<dbReference type="SUPFAM" id="SSF81301">
    <property type="entry name" value="Nucleotidyltransferase"/>
    <property type="match status" value="1"/>
</dbReference>
<feature type="compositionally biased region" description="Basic and acidic residues" evidence="9">
    <location>
        <begin position="142"/>
        <end position="165"/>
    </location>
</feature>
<evidence type="ECO:0000256" key="1">
    <source>
        <dbReference type="ARBA" id="ARBA00008323"/>
    </source>
</evidence>
<dbReference type="Proteomes" id="UP000271337">
    <property type="component" value="Unassembled WGS sequence"/>
</dbReference>
<feature type="domain" description="DNA-directed DNA polymerase X" evidence="10">
    <location>
        <begin position="335"/>
        <end position="756"/>
    </location>
</feature>
<dbReference type="PANTHER" id="PTHR11276">
    <property type="entry name" value="DNA POLYMERASE TYPE-X FAMILY MEMBER"/>
    <property type="match status" value="1"/>
</dbReference>
<feature type="compositionally biased region" description="Acidic residues" evidence="9">
    <location>
        <begin position="125"/>
        <end position="135"/>
    </location>
</feature>
<dbReference type="Pfam" id="PF10391">
    <property type="entry name" value="DNA_pol_lambd_f"/>
    <property type="match status" value="1"/>
</dbReference>
<dbReference type="VEuPathDB" id="FungiDB:BTJ68_15096"/>
<keyword evidence="4" id="KW-0548">Nucleotidyltransferase</keyword>
<dbReference type="OrthoDB" id="205514at2759"/>
<dbReference type="InterPro" id="IPR028207">
    <property type="entry name" value="DNA_pol_B_palm_palm"/>
</dbReference>
<keyword evidence="7" id="KW-0234">DNA repair</keyword>
<dbReference type="Pfam" id="PF14791">
    <property type="entry name" value="DNA_pol_B_thumb"/>
    <property type="match status" value="1"/>
</dbReference>
<dbReference type="GO" id="GO:0003677">
    <property type="term" value="F:DNA binding"/>
    <property type="evidence" value="ECO:0007669"/>
    <property type="project" value="InterPro"/>
</dbReference>
<dbReference type="InterPro" id="IPR019843">
    <property type="entry name" value="DNA_pol-X_BS"/>
</dbReference>
<dbReference type="InterPro" id="IPR027421">
    <property type="entry name" value="DNA_pol_lamdba_lyase_dom_sf"/>
</dbReference>
<dbReference type="Gene3D" id="3.30.210.10">
    <property type="entry name" value="DNA polymerase, thumb domain"/>
    <property type="match status" value="1"/>
</dbReference>
<dbReference type="Gene3D" id="1.10.150.110">
    <property type="entry name" value="DNA polymerase beta, N-terminal domain-like"/>
    <property type="match status" value="1"/>
</dbReference>
<keyword evidence="5" id="KW-0227">DNA damage</keyword>
<dbReference type="InterPro" id="IPR022312">
    <property type="entry name" value="DNA_pol_X"/>
</dbReference>
<dbReference type="Gene3D" id="1.10.150.20">
    <property type="entry name" value="5' to 3' exonuclease, C-terminal subdomain"/>
    <property type="match status" value="1"/>
</dbReference>
<proteinExistence type="inferred from homology"/>
<dbReference type="Gene3D" id="3.30.460.10">
    <property type="entry name" value="Beta Polymerase, domain 2"/>
    <property type="match status" value="1"/>
</dbReference>
<dbReference type="GO" id="GO:0006303">
    <property type="term" value="P:double-strand break repair via nonhomologous end joining"/>
    <property type="evidence" value="ECO:0007669"/>
    <property type="project" value="TreeGrafter"/>
</dbReference>
<dbReference type="SMART" id="SM00483">
    <property type="entry name" value="POLXc"/>
    <property type="match status" value="1"/>
</dbReference>
<feature type="region of interest" description="Disordered" evidence="9">
    <location>
        <begin position="97"/>
        <end position="169"/>
    </location>
</feature>
<feature type="region of interest" description="Disordered" evidence="9">
    <location>
        <begin position="604"/>
        <end position="640"/>
    </location>
</feature>
<dbReference type="InterPro" id="IPR002008">
    <property type="entry name" value="DNA_pol_X_beta-like"/>
</dbReference>
<evidence type="ECO:0000313" key="12">
    <source>
        <dbReference type="EMBL" id="RMY41502.1"/>
    </source>
</evidence>
<dbReference type="InterPro" id="IPR043519">
    <property type="entry name" value="NT_sf"/>
</dbReference>
<dbReference type="Pfam" id="PF14792">
    <property type="entry name" value="DNA_pol_B_palm"/>
    <property type="match status" value="1"/>
</dbReference>
<dbReference type="InterPro" id="IPR010996">
    <property type="entry name" value="HHH_MUS81"/>
</dbReference>
<evidence type="ECO:0000256" key="6">
    <source>
        <dbReference type="ARBA" id="ARBA00022932"/>
    </source>
</evidence>
<name>A0A3M7BNU2_HORWE</name>
<gene>
    <name evidence="12" type="ORF">D0866_00556</name>
    <name evidence="11" type="ORF">D0867_06712</name>
</gene>
<evidence type="ECO:0000313" key="14">
    <source>
        <dbReference type="Proteomes" id="UP000276864"/>
    </source>
</evidence>
<dbReference type="InterPro" id="IPR018944">
    <property type="entry name" value="DNA_pol_lambd_fingers_domain"/>
</dbReference>
<dbReference type="GO" id="GO:0003887">
    <property type="term" value="F:DNA-directed DNA polymerase activity"/>
    <property type="evidence" value="ECO:0007669"/>
    <property type="project" value="UniProtKB-KW"/>
</dbReference>
<comment type="similarity">
    <text evidence="1">Belongs to the DNA polymerase type-X family.</text>
</comment>
<dbReference type="AlphaFoldDB" id="A0A3M7BNU2"/>
<dbReference type="EMBL" id="QWIM01000027">
    <property type="protein sequence ID" value="RMY41502.1"/>
    <property type="molecule type" value="Genomic_DNA"/>
</dbReference>
<dbReference type="InterPro" id="IPR037160">
    <property type="entry name" value="DNA_Pol_thumb_sf"/>
</dbReference>
<organism evidence="12 14">
    <name type="scientific">Hortaea werneckii</name>
    <name type="common">Black yeast</name>
    <name type="synonym">Cladosporium werneckii</name>
    <dbReference type="NCBI Taxonomy" id="91943"/>
    <lineage>
        <taxon>Eukaryota</taxon>
        <taxon>Fungi</taxon>
        <taxon>Dikarya</taxon>
        <taxon>Ascomycota</taxon>
        <taxon>Pezizomycotina</taxon>
        <taxon>Dothideomycetes</taxon>
        <taxon>Dothideomycetidae</taxon>
        <taxon>Mycosphaerellales</taxon>
        <taxon>Teratosphaeriaceae</taxon>
        <taxon>Hortaea</taxon>
    </lineage>
</organism>
<evidence type="ECO:0000256" key="7">
    <source>
        <dbReference type="ARBA" id="ARBA00023204"/>
    </source>
</evidence>
<evidence type="ECO:0000313" key="11">
    <source>
        <dbReference type="EMBL" id="RMY15796.1"/>
    </source>
</evidence>
<feature type="compositionally biased region" description="Low complexity" evidence="9">
    <location>
        <begin position="608"/>
        <end position="624"/>
    </location>
</feature>
<feature type="region of interest" description="Disordered" evidence="9">
    <location>
        <begin position="702"/>
        <end position="734"/>
    </location>
</feature>
<dbReference type="SUPFAM" id="SSF81585">
    <property type="entry name" value="PsbU/PolX domain-like"/>
    <property type="match status" value="1"/>
</dbReference>
<dbReference type="EC" id="2.7.7.7" evidence="2"/>
<feature type="region of interest" description="Disordered" evidence="9">
    <location>
        <begin position="267"/>
        <end position="293"/>
    </location>
</feature>
<accession>A0A3M7BNU2</accession>
<dbReference type="EMBL" id="QWIL01000666">
    <property type="protein sequence ID" value="RMY15796.1"/>
    <property type="molecule type" value="Genomic_DNA"/>
</dbReference>
<dbReference type="CDD" id="cd00141">
    <property type="entry name" value="NT_POLXc"/>
    <property type="match status" value="1"/>
</dbReference>
<evidence type="ECO:0000256" key="4">
    <source>
        <dbReference type="ARBA" id="ARBA00022695"/>
    </source>
</evidence>
<feature type="compositionally biased region" description="Basic residues" evidence="9">
    <location>
        <begin position="631"/>
        <end position="640"/>
    </location>
</feature>
<dbReference type="InterPro" id="IPR002054">
    <property type="entry name" value="DNA-dir_DNA_pol_X"/>
</dbReference>
<dbReference type="Proteomes" id="UP000276864">
    <property type="component" value="Unassembled WGS sequence"/>
</dbReference>
<evidence type="ECO:0000256" key="8">
    <source>
        <dbReference type="ARBA" id="ARBA00049244"/>
    </source>
</evidence>
<dbReference type="FunFam" id="3.30.210.10:FF:000005">
    <property type="entry name" value="DNA polymerase IV"/>
    <property type="match status" value="1"/>
</dbReference>
<dbReference type="Pfam" id="PF14716">
    <property type="entry name" value="HHH_8"/>
    <property type="match status" value="1"/>
</dbReference>
<dbReference type="InterPro" id="IPR029398">
    <property type="entry name" value="PolB_thumb"/>
</dbReference>
<dbReference type="FunFam" id="1.10.150.110:FF:000005">
    <property type="entry name" value="DNA polymerase POL4"/>
    <property type="match status" value="1"/>
</dbReference>
<evidence type="ECO:0000259" key="10">
    <source>
        <dbReference type="SMART" id="SM00483"/>
    </source>
</evidence>
<keyword evidence="3" id="KW-0808">Transferase</keyword>